<dbReference type="InterPro" id="IPR016040">
    <property type="entry name" value="NAD(P)-bd_dom"/>
</dbReference>
<name>A0ABX5NT81_9HYPH</name>
<dbReference type="Proteomes" id="UP000247536">
    <property type="component" value="Unassembled WGS sequence"/>
</dbReference>
<dbReference type="InterPro" id="IPR052718">
    <property type="entry name" value="NmrA-type_oxidoreductase"/>
</dbReference>
<feature type="domain" description="NAD(P)-binding" evidence="1">
    <location>
        <begin position="13"/>
        <end position="154"/>
    </location>
</feature>
<reference evidence="2 3" key="1">
    <citation type="submission" date="2018-06" db="EMBL/GenBank/DDBJ databases">
        <title>Rhizobium wuzhouense sp. nov., isolated from roots of Oryza officinalis.</title>
        <authorList>
            <person name="Yuan T."/>
        </authorList>
    </citation>
    <scope>NUCLEOTIDE SEQUENCE [LARGE SCALE GENOMIC DNA]</scope>
    <source>
        <strain evidence="2 3">W44</strain>
    </source>
</reference>
<evidence type="ECO:0000313" key="3">
    <source>
        <dbReference type="Proteomes" id="UP000247536"/>
    </source>
</evidence>
<dbReference type="CDD" id="cd05269">
    <property type="entry name" value="TMR_SDR_a"/>
    <property type="match status" value="1"/>
</dbReference>
<protein>
    <submittedName>
        <fullName evidence="2">NAD(P)-dependent oxidoreductase</fullName>
    </submittedName>
</protein>
<dbReference type="EMBL" id="QJRY01000005">
    <property type="protein sequence ID" value="PYB72302.1"/>
    <property type="molecule type" value="Genomic_DNA"/>
</dbReference>
<comment type="caution">
    <text evidence="2">The sequence shown here is derived from an EMBL/GenBank/DDBJ whole genome shotgun (WGS) entry which is preliminary data.</text>
</comment>
<evidence type="ECO:0000259" key="1">
    <source>
        <dbReference type="Pfam" id="PF13460"/>
    </source>
</evidence>
<evidence type="ECO:0000313" key="2">
    <source>
        <dbReference type="EMBL" id="PYB72302.1"/>
    </source>
</evidence>
<keyword evidence="3" id="KW-1185">Reference proteome</keyword>
<organism evidence="2 3">
    <name type="scientific">Rhizobium wuzhouense</name>
    <dbReference type="NCBI Taxonomy" id="1986026"/>
    <lineage>
        <taxon>Bacteria</taxon>
        <taxon>Pseudomonadati</taxon>
        <taxon>Pseudomonadota</taxon>
        <taxon>Alphaproteobacteria</taxon>
        <taxon>Hyphomicrobiales</taxon>
        <taxon>Rhizobiaceae</taxon>
        <taxon>Rhizobium/Agrobacterium group</taxon>
        <taxon>Rhizobium</taxon>
    </lineage>
</organism>
<dbReference type="Pfam" id="PF13460">
    <property type="entry name" value="NAD_binding_10"/>
    <property type="match status" value="1"/>
</dbReference>
<accession>A0ABX5NT81</accession>
<dbReference type="Gene3D" id="3.40.50.720">
    <property type="entry name" value="NAD(P)-binding Rossmann-like Domain"/>
    <property type="match status" value="1"/>
</dbReference>
<proteinExistence type="predicted"/>
<sequence>MTYHTQPRLFVTGSTGELGRLVIEELLNRVPANSIVAGVRSPDHEMAKHFSARGVEIRVADYSRPESLSSAFEGIDRLLMISSTAGANRVAQHHNVINAAKAANVGLVAYTSLLHADQATSGLGEDHILTEAALRTSGLPFVLLRHGWYVENHTLSVPPALQYGAVIGSAGLGRFSSATRADYAAADSVVLTLDGQEGRVYELAGDESYDLADLANTIASAAGRPVTYQDMPKAKFKQALIGMGLPDSLAELIAESDVAASRRELEDHGRQLRALLGRPTTPYREAIEAVGRVANFSV</sequence>
<dbReference type="PANTHER" id="PTHR47129">
    <property type="entry name" value="QUINONE OXIDOREDUCTASE 2"/>
    <property type="match status" value="1"/>
</dbReference>
<dbReference type="SUPFAM" id="SSF51735">
    <property type="entry name" value="NAD(P)-binding Rossmann-fold domains"/>
    <property type="match status" value="1"/>
</dbReference>
<dbReference type="PANTHER" id="PTHR47129:SF1">
    <property type="entry name" value="NMRA-LIKE DOMAIN-CONTAINING PROTEIN"/>
    <property type="match status" value="1"/>
</dbReference>
<dbReference type="InterPro" id="IPR036291">
    <property type="entry name" value="NAD(P)-bd_dom_sf"/>
</dbReference>
<dbReference type="RefSeq" id="WP_110792307.1">
    <property type="nucleotide sequence ID" value="NZ_QJRY01000005.1"/>
</dbReference>
<gene>
    <name evidence="2" type="ORF">DMY87_14235</name>
</gene>
<dbReference type="Gene3D" id="3.90.25.10">
    <property type="entry name" value="UDP-galactose 4-epimerase, domain 1"/>
    <property type="match status" value="1"/>
</dbReference>